<organism evidence="1">
    <name type="scientific">Rhizophagus irregularis</name>
    <dbReference type="NCBI Taxonomy" id="588596"/>
    <lineage>
        <taxon>Eukaryota</taxon>
        <taxon>Fungi</taxon>
        <taxon>Fungi incertae sedis</taxon>
        <taxon>Mucoromycota</taxon>
        <taxon>Glomeromycotina</taxon>
        <taxon>Glomeromycetes</taxon>
        <taxon>Glomerales</taxon>
        <taxon>Glomeraceae</taxon>
        <taxon>Rhizophagus</taxon>
    </lineage>
</organism>
<evidence type="ECO:0000313" key="1">
    <source>
        <dbReference type="EMBL" id="AFN42468.1"/>
    </source>
</evidence>
<geneLocation type="mitochondrion" evidence="1"/>
<keyword evidence="1" id="KW-0496">Mitochondrion</keyword>
<accession>I6XSZ8</accession>
<reference evidence="1" key="1">
    <citation type="journal article" date="2012" name="New Phytol.">
        <title>Comparative analysis of mitochondrial genomes of Rhizophagus irregularis - syn. Glomus irregulare - reveals a polymorphism induced by variability generating elements.</title>
        <authorList>
            <person name="Formey D."/>
            <person name="Moles M."/>
            <person name="Haouy A."/>
            <person name="Savelli B."/>
            <person name="Bouchez O."/>
            <person name="Becard G."/>
            <person name="Roux C."/>
        </authorList>
    </citation>
    <scope>NUCLEOTIDE SEQUENCE</scope>
</reference>
<dbReference type="AlphaFoldDB" id="I6XSZ8"/>
<sequence length="185" mass="19950">MSSGLKEVVHAIKTQSQPNTPSNSSPLGVNWTPIIQGLVTAVATTLGASVKFTPTGQSSDEVPLANSSTLETPVSQENLTLTPYGDRGQSGRRVFTPLEDLIIFPFKMGVAGAELVPPPFDSLFELPPEEVGVTWLWALRKVSRVWAIVLVEVAKELTFEVSSAISLEGVPMPLPGFGKKYFRQV</sequence>
<proteinExistence type="predicted"/>
<protein>
    <submittedName>
        <fullName evidence="1">Uncharacterized protein</fullName>
    </submittedName>
</protein>
<dbReference type="EMBL" id="JQ514224">
    <property type="protein sequence ID" value="AFN42468.1"/>
    <property type="molecule type" value="Genomic_DNA"/>
</dbReference>
<name>I6XSZ8_9GLOM</name>